<dbReference type="InterPro" id="IPR051673">
    <property type="entry name" value="SSDNA_exonuclease_RecJ"/>
</dbReference>
<proteinExistence type="inferred from homology"/>
<evidence type="ECO:0000256" key="3">
    <source>
        <dbReference type="ARBA" id="ARBA00022722"/>
    </source>
</evidence>
<gene>
    <name evidence="9" type="ORF">N47_A10000</name>
</gene>
<evidence type="ECO:0000256" key="1">
    <source>
        <dbReference type="ARBA" id="ARBA00005915"/>
    </source>
</evidence>
<feature type="domain" description="DHHA1" evidence="7">
    <location>
        <begin position="358"/>
        <end position="448"/>
    </location>
</feature>
<dbReference type="AlphaFoldDB" id="E1Y8S7"/>
<dbReference type="InterPro" id="IPR001667">
    <property type="entry name" value="DDH_dom"/>
</dbReference>
<comment type="similarity">
    <text evidence="1">Belongs to the RecJ family.</text>
</comment>
<dbReference type="PANTHER" id="PTHR30255:SF2">
    <property type="entry name" value="SINGLE-STRANDED-DNA-SPECIFIC EXONUCLEASE RECJ"/>
    <property type="match status" value="1"/>
</dbReference>
<dbReference type="Gene3D" id="3.90.1640.30">
    <property type="match status" value="1"/>
</dbReference>
<dbReference type="EMBL" id="FR695864">
    <property type="protein sequence ID" value="CBX26971.1"/>
    <property type="molecule type" value="Genomic_DNA"/>
</dbReference>
<keyword evidence="3" id="KW-0540">Nuclease</keyword>
<dbReference type="Gene3D" id="3.10.310.30">
    <property type="match status" value="1"/>
</dbReference>
<feature type="domain" description="RecJ OB" evidence="8">
    <location>
        <begin position="463"/>
        <end position="568"/>
    </location>
</feature>
<dbReference type="InterPro" id="IPR003156">
    <property type="entry name" value="DHHA1_dom"/>
</dbReference>
<dbReference type="Pfam" id="PF17768">
    <property type="entry name" value="RecJ_OB"/>
    <property type="match status" value="1"/>
</dbReference>
<dbReference type="InterPro" id="IPR038763">
    <property type="entry name" value="DHH_sf"/>
</dbReference>
<dbReference type="InterPro" id="IPR041122">
    <property type="entry name" value="RecJ_OB"/>
</dbReference>
<dbReference type="InterPro" id="IPR004610">
    <property type="entry name" value="RecJ"/>
</dbReference>
<dbReference type="NCBIfam" id="TIGR00644">
    <property type="entry name" value="recJ"/>
    <property type="match status" value="1"/>
</dbReference>
<evidence type="ECO:0000256" key="2">
    <source>
        <dbReference type="ARBA" id="ARBA00019841"/>
    </source>
</evidence>
<organism evidence="9">
    <name type="scientific">uncultured Desulfobacterium sp</name>
    <dbReference type="NCBI Taxonomy" id="201089"/>
    <lineage>
        <taxon>Bacteria</taxon>
        <taxon>Pseudomonadati</taxon>
        <taxon>Thermodesulfobacteriota</taxon>
        <taxon>Desulfobacteria</taxon>
        <taxon>Desulfobacterales</taxon>
        <taxon>Desulfobacteriaceae</taxon>
        <taxon>Desulfobacterium</taxon>
        <taxon>environmental samples</taxon>
    </lineage>
</organism>
<accession>E1Y8S7</accession>
<evidence type="ECO:0000259" key="8">
    <source>
        <dbReference type="Pfam" id="PF17768"/>
    </source>
</evidence>
<dbReference type="GO" id="GO:0008409">
    <property type="term" value="F:5'-3' exonuclease activity"/>
    <property type="evidence" value="ECO:0007669"/>
    <property type="project" value="InterPro"/>
</dbReference>
<evidence type="ECO:0000259" key="7">
    <source>
        <dbReference type="Pfam" id="PF02272"/>
    </source>
</evidence>
<feature type="domain" description="DDH" evidence="6">
    <location>
        <begin position="79"/>
        <end position="237"/>
    </location>
</feature>
<dbReference type="GO" id="GO:0006310">
    <property type="term" value="P:DNA recombination"/>
    <property type="evidence" value="ECO:0007669"/>
    <property type="project" value="InterPro"/>
</dbReference>
<keyword evidence="5" id="KW-0269">Exonuclease</keyword>
<protein>
    <recommendedName>
        <fullName evidence="2">Single-stranded-DNA-specific exonuclease RecJ</fullName>
    </recommendedName>
</protein>
<dbReference type="Pfam" id="PF01368">
    <property type="entry name" value="DHH"/>
    <property type="match status" value="1"/>
</dbReference>
<evidence type="ECO:0000259" key="6">
    <source>
        <dbReference type="Pfam" id="PF01368"/>
    </source>
</evidence>
<dbReference type="SUPFAM" id="SSF64182">
    <property type="entry name" value="DHH phosphoesterases"/>
    <property type="match status" value="1"/>
</dbReference>
<evidence type="ECO:0000313" key="9">
    <source>
        <dbReference type="EMBL" id="CBX26971.1"/>
    </source>
</evidence>
<sequence length="570" mass="64120">MKNKWHIHQPDKKLVDKISKAIKCSPVIASILVNRGIFSAEEAHAFLNISIDNLRSPFSIKDMEIAANRIYDAILRREKILIFGDYDADGVTSTALLMEFFRHTKADVSYYIPDRIKEGYGLQEKHIAEIAIPGNIDLIITVDCGSSSNEAVAAANDADIDIIITDHHILPEKLPEALAIISPKRPDCNSGLSHLAGVGVAFYLVIYLRKYLRDMHFWDRYPEPNLKNLCDLIALGTVADMVPLLEENRVFTRIGLDLINSGSRIGISALLKAGNYRDTIDSEDIAFRLAPRINAMGRIDNAKEAVELLLTGNPYTADNIARQMNQMNTKRQTIEKKVFDEIIEYIQNNPDILLSKSIVLSHHGWHEGILGIVASRLVEKFHRPVVLFVQKETIAKGSGRSTPYFNLYEGLAACSDILEAFGGHSMAAGVKIKIDNLSLFKQEFENAVLKMSQPEDLFPDIYVDHELIFDDISTGFLDELESLKPFGAGNPEPIFIARNINVISSDIVGENHRRMVLSSSSGKKDNYYNAIHFNIDKSLPEKTIYEQIAFRLRWNRWNGNKSIQLVIENI</sequence>
<evidence type="ECO:0000256" key="5">
    <source>
        <dbReference type="ARBA" id="ARBA00022839"/>
    </source>
</evidence>
<name>E1Y8S7_9BACT</name>
<evidence type="ECO:0000256" key="4">
    <source>
        <dbReference type="ARBA" id="ARBA00022801"/>
    </source>
</evidence>
<keyword evidence="4" id="KW-0378">Hydrolase</keyword>
<dbReference type="GO" id="GO:0003676">
    <property type="term" value="F:nucleic acid binding"/>
    <property type="evidence" value="ECO:0007669"/>
    <property type="project" value="InterPro"/>
</dbReference>
<dbReference type="PANTHER" id="PTHR30255">
    <property type="entry name" value="SINGLE-STRANDED-DNA-SPECIFIC EXONUCLEASE RECJ"/>
    <property type="match status" value="1"/>
</dbReference>
<dbReference type="GO" id="GO:0006281">
    <property type="term" value="P:DNA repair"/>
    <property type="evidence" value="ECO:0007669"/>
    <property type="project" value="InterPro"/>
</dbReference>
<dbReference type="Pfam" id="PF02272">
    <property type="entry name" value="DHHA1"/>
    <property type="match status" value="1"/>
</dbReference>
<reference evidence="9" key="1">
    <citation type="journal article" date="2011" name="Environ. Microbiol.">
        <title>Genomic insights into the metabolic potential of the polycyclic aromatic hydrocarbon degrading sulfate-reducing Deltaproteobacterium N47.</title>
        <authorList>
            <person name="Bergmann F."/>
            <person name="Selesi D."/>
            <person name="Weinmaier T."/>
            <person name="Tischler P."/>
            <person name="Rattei T."/>
            <person name="Meckenstock R.U."/>
        </authorList>
    </citation>
    <scope>NUCLEOTIDE SEQUENCE</scope>
</reference>